<feature type="region of interest" description="Disordered" evidence="1">
    <location>
        <begin position="732"/>
        <end position="784"/>
    </location>
</feature>
<dbReference type="InterPro" id="IPR006615">
    <property type="entry name" value="Pept_C19_DUSP"/>
</dbReference>
<dbReference type="Gene3D" id="3.30.2230.10">
    <property type="entry name" value="DUSP-like"/>
    <property type="match status" value="1"/>
</dbReference>
<accession>A0A078B3J3</accession>
<dbReference type="AlphaFoldDB" id="A0A078B3J3"/>
<dbReference type="EMBL" id="CCKQ01017228">
    <property type="protein sequence ID" value="CDW89100.1"/>
    <property type="molecule type" value="Genomic_DNA"/>
</dbReference>
<reference evidence="3 4" key="1">
    <citation type="submission" date="2014-06" db="EMBL/GenBank/DDBJ databases">
        <authorList>
            <person name="Swart Estienne"/>
        </authorList>
    </citation>
    <scope>NUCLEOTIDE SEQUENCE [LARGE SCALE GENOMIC DNA]</scope>
    <source>
        <strain evidence="3 4">130c</strain>
    </source>
</reference>
<proteinExistence type="predicted"/>
<dbReference type="Proteomes" id="UP000039865">
    <property type="component" value="Unassembled WGS sequence"/>
</dbReference>
<organism evidence="3 4">
    <name type="scientific">Stylonychia lemnae</name>
    <name type="common">Ciliate</name>
    <dbReference type="NCBI Taxonomy" id="5949"/>
    <lineage>
        <taxon>Eukaryota</taxon>
        <taxon>Sar</taxon>
        <taxon>Alveolata</taxon>
        <taxon>Ciliophora</taxon>
        <taxon>Intramacronucleata</taxon>
        <taxon>Spirotrichea</taxon>
        <taxon>Stichotrichia</taxon>
        <taxon>Sporadotrichida</taxon>
        <taxon>Oxytrichidae</taxon>
        <taxon>Stylonychinae</taxon>
        <taxon>Stylonychia</taxon>
    </lineage>
</organism>
<dbReference type="OrthoDB" id="265776at2759"/>
<evidence type="ECO:0000259" key="2">
    <source>
        <dbReference type="PROSITE" id="PS51283"/>
    </source>
</evidence>
<feature type="domain" description="DUSP" evidence="2">
    <location>
        <begin position="630"/>
        <end position="860"/>
    </location>
</feature>
<protein>
    <submittedName>
        <fullName evidence="3">Ubiquitin carboxyl-terminal hydrolase 32</fullName>
    </submittedName>
</protein>
<evidence type="ECO:0000256" key="1">
    <source>
        <dbReference type="SAM" id="MobiDB-lite"/>
    </source>
</evidence>
<dbReference type="PROSITE" id="PS51283">
    <property type="entry name" value="DUSP"/>
    <property type="match status" value="1"/>
</dbReference>
<evidence type="ECO:0000313" key="3">
    <source>
        <dbReference type="EMBL" id="CDW89100.1"/>
    </source>
</evidence>
<sequence>MFKSNQTLQSITSSLRESFQALKAMTDTKFDQVKGQKKKFEQITLCFEKMKGLNNDHLPEYVSLMRQLVEFLHAPQYINFYRNCDKMLTQNLVKSCVVEPFKNKFMTPRPEGGFELSRFASHPNLLEDVNKIFIELLEFNLLTDKLMIILKQGLNDYITFIDQNKVIKERFGQITMTQLRILLIKCNLADDDAIFNQSNKKQLTELFKNKKASNMSQKYLQELCLINKEFSKEKKYLKKIFSDKKSYYHFVRDIILWILEKFKYDFSKEEVQEFLEYLRKISKNNHSLMSSSQKKQSPSRLHLFKEASPPIDDSIRHDFHFSNNDNEISSDKLAFTLKQHSLKRLNDDSLDNINKSFQLPKFIKFVEEQSKNDISHIANSVRSENVVETQRSSPQNKSAIKIIMNNSYLCSPSGTENSNKVFFNNTLSLNQRSQQKPLIRAMTTKNNRNQTGSFLPIQSPEKNTKNMLDEKVKFFKRITTDESRVISQASAKDGTNKPNTDILNRVRSTSYEPGRNVMRINGNVTANQVYRTGNLHIQNFITNNKSKIDQTQTQYMLETSSFSIQDLLMQKGTKCICQGSSYKKALQNNQKHYFEEQKFHKVDRLNLSYQQSSQKSKKSQEVCGDLCKYLQSDQQRNIIHKIMLKENGTLNNKANSGKVGDKKYLVNALWWRQWCDYVNFDQTDFSSSSLNGSNKQFNITQIIPNNQQNFIESKQQSQNKFASRKMILANESSQPISKIQQTEESVPSESARQRQDRFRAELMNLKKSKSRERERASSDYREHPVVPLPQNTLRESLNIQQNQYEKPGIIQNQDLLKNGRSMHLKDNIVEHFDYEAVPALVWKYLYSWYSADWCIMRQMKKDRVNAFGVFLDLYPELNPYVTDDNIIDDFDNSDNGSNDSLERMMLSIPELSKNKIS</sequence>
<dbReference type="SMART" id="SM00695">
    <property type="entry name" value="DUSP"/>
    <property type="match status" value="1"/>
</dbReference>
<feature type="compositionally biased region" description="Basic and acidic residues" evidence="1">
    <location>
        <begin position="771"/>
        <end position="784"/>
    </location>
</feature>
<dbReference type="InterPro" id="IPR035927">
    <property type="entry name" value="DUSP-like_sf"/>
</dbReference>
<feature type="compositionally biased region" description="Polar residues" evidence="1">
    <location>
        <begin position="732"/>
        <end position="750"/>
    </location>
</feature>
<name>A0A078B3J3_STYLE</name>
<keyword evidence="4" id="KW-1185">Reference proteome</keyword>
<evidence type="ECO:0000313" key="4">
    <source>
        <dbReference type="Proteomes" id="UP000039865"/>
    </source>
</evidence>
<keyword evidence="3" id="KW-0378">Hydrolase</keyword>
<dbReference type="SUPFAM" id="SSF143791">
    <property type="entry name" value="DUSP-like"/>
    <property type="match status" value="2"/>
</dbReference>
<feature type="compositionally biased region" description="Basic and acidic residues" evidence="1">
    <location>
        <begin position="751"/>
        <end position="760"/>
    </location>
</feature>
<gene>
    <name evidence="3" type="primary">Contig12787.g13638</name>
    <name evidence="3" type="ORF">STYLEM_18229</name>
</gene>
<dbReference type="GO" id="GO:0004843">
    <property type="term" value="F:cysteine-type deubiquitinase activity"/>
    <property type="evidence" value="ECO:0007669"/>
    <property type="project" value="InterPro"/>
</dbReference>
<dbReference type="InParanoid" id="A0A078B3J3"/>
<dbReference type="Pfam" id="PF06337">
    <property type="entry name" value="DUSP"/>
    <property type="match status" value="1"/>
</dbReference>